<reference evidence="2" key="1">
    <citation type="submission" date="2019-12" db="EMBL/GenBank/DDBJ databases">
        <authorList>
            <person name="zhang j."/>
            <person name="sun C.M."/>
        </authorList>
    </citation>
    <scope>NUCLEOTIDE SEQUENCE</scope>
    <source>
        <strain evidence="2">NS-1</strain>
    </source>
</reference>
<protein>
    <submittedName>
        <fullName evidence="2">TIM barrel protein</fullName>
    </submittedName>
</protein>
<dbReference type="InterPro" id="IPR013022">
    <property type="entry name" value="Xyl_isomerase-like_TIM-brl"/>
</dbReference>
<dbReference type="SUPFAM" id="SSF51658">
    <property type="entry name" value="Xylose isomerase-like"/>
    <property type="match status" value="1"/>
</dbReference>
<dbReference type="Gene3D" id="3.20.20.150">
    <property type="entry name" value="Divalent-metal-dependent TIM barrel enzymes"/>
    <property type="match status" value="1"/>
</dbReference>
<name>A0A8A7KD41_9FIRM</name>
<dbReference type="AlphaFoldDB" id="A0A8A7KD41"/>
<dbReference type="Proteomes" id="UP000665020">
    <property type="component" value="Chromosome"/>
</dbReference>
<dbReference type="EMBL" id="CP046640">
    <property type="protein sequence ID" value="QTL97329.1"/>
    <property type="molecule type" value="Genomic_DNA"/>
</dbReference>
<dbReference type="RefSeq" id="WP_230868959.1">
    <property type="nucleotide sequence ID" value="NZ_CP046640.1"/>
</dbReference>
<gene>
    <name evidence="2" type="ORF">GM661_04680</name>
</gene>
<evidence type="ECO:0000313" key="2">
    <source>
        <dbReference type="EMBL" id="QTL97329.1"/>
    </source>
</evidence>
<dbReference type="InterPro" id="IPR050312">
    <property type="entry name" value="IolE/XylAMocC-like"/>
</dbReference>
<organism evidence="2 3">
    <name type="scientific">Iocasia fonsfrigidae</name>
    <dbReference type="NCBI Taxonomy" id="2682810"/>
    <lineage>
        <taxon>Bacteria</taxon>
        <taxon>Bacillati</taxon>
        <taxon>Bacillota</taxon>
        <taxon>Clostridia</taxon>
        <taxon>Halanaerobiales</taxon>
        <taxon>Halanaerobiaceae</taxon>
        <taxon>Iocasia</taxon>
    </lineage>
</organism>
<evidence type="ECO:0000313" key="3">
    <source>
        <dbReference type="Proteomes" id="UP000665020"/>
    </source>
</evidence>
<accession>A0A8A7KD41</accession>
<dbReference type="Pfam" id="PF01261">
    <property type="entry name" value="AP_endonuc_2"/>
    <property type="match status" value="1"/>
</dbReference>
<dbReference type="SMR" id="A0A8A7KD41"/>
<keyword evidence="3" id="KW-1185">Reference proteome</keyword>
<sequence>MKLSICTDLFEDWPQEEIFQFIADKGYQGIEIAPVVYADNVNDISKKSRRKIKKQAAEYGLEVVGLHWVLVGPEGVHLTHPEKSIRNITRDYLLNLLEFCGDIGGKVIVFGSPRQRDLLDGVSREDGYRYAADIFSQCMGYAAERGVTICIEPLGQNETNFINSITEAIQLIEMVDHKNFQAMVDIKAALSENRPIKEIIREAAKYLYHIHLNDANGIAPGFGKTDFAPIIEELNNINYNRYLSLEIFELQASVKKTAVQSYDYLLGL</sequence>
<evidence type="ECO:0000259" key="1">
    <source>
        <dbReference type="Pfam" id="PF01261"/>
    </source>
</evidence>
<feature type="domain" description="Xylose isomerase-like TIM barrel" evidence="1">
    <location>
        <begin position="19"/>
        <end position="253"/>
    </location>
</feature>
<dbReference type="PANTHER" id="PTHR12110">
    <property type="entry name" value="HYDROXYPYRUVATE ISOMERASE"/>
    <property type="match status" value="1"/>
</dbReference>
<dbReference type="KEGG" id="ifn:GM661_04680"/>
<proteinExistence type="predicted"/>
<dbReference type="InterPro" id="IPR036237">
    <property type="entry name" value="Xyl_isomerase-like_sf"/>
</dbReference>
<dbReference type="PANTHER" id="PTHR12110:SF21">
    <property type="entry name" value="XYLOSE ISOMERASE-LIKE TIM BARREL DOMAIN-CONTAINING PROTEIN"/>
    <property type="match status" value="1"/>
</dbReference>